<name>A0A8J5SYD1_ZIZPA</name>
<protein>
    <submittedName>
        <fullName evidence="2">Uncharacterized protein</fullName>
    </submittedName>
</protein>
<dbReference type="EMBL" id="JAAALK010000085">
    <property type="protein sequence ID" value="KAG8083255.1"/>
    <property type="molecule type" value="Genomic_DNA"/>
</dbReference>
<evidence type="ECO:0000313" key="3">
    <source>
        <dbReference type="Proteomes" id="UP000729402"/>
    </source>
</evidence>
<sequence>MSRVVGEEAEDRRRRRKGDLERTMMSLRVRRAVATANTSLGRRTELRRAGEQPTCIFFAFPSKSLKTPVSSTIAPKMKTDLELIGNEALVMANEQAYIF</sequence>
<feature type="region of interest" description="Disordered" evidence="1">
    <location>
        <begin position="1"/>
        <end position="21"/>
    </location>
</feature>
<dbReference type="Proteomes" id="UP000729402">
    <property type="component" value="Unassembled WGS sequence"/>
</dbReference>
<evidence type="ECO:0000313" key="2">
    <source>
        <dbReference type="EMBL" id="KAG8083255.1"/>
    </source>
</evidence>
<comment type="caution">
    <text evidence="2">The sequence shown here is derived from an EMBL/GenBank/DDBJ whole genome shotgun (WGS) entry which is preliminary data.</text>
</comment>
<accession>A0A8J5SYD1</accession>
<reference evidence="2" key="1">
    <citation type="journal article" date="2021" name="bioRxiv">
        <title>Whole Genome Assembly and Annotation of Northern Wild Rice, Zizania palustris L., Supports a Whole Genome Duplication in the Zizania Genus.</title>
        <authorList>
            <person name="Haas M."/>
            <person name="Kono T."/>
            <person name="Macchietto M."/>
            <person name="Millas R."/>
            <person name="McGilp L."/>
            <person name="Shao M."/>
            <person name="Duquette J."/>
            <person name="Hirsch C.N."/>
            <person name="Kimball J."/>
        </authorList>
    </citation>
    <scope>NUCLEOTIDE SEQUENCE</scope>
    <source>
        <tissue evidence="2">Fresh leaf tissue</tissue>
    </source>
</reference>
<gene>
    <name evidence="2" type="ORF">GUJ93_ZPchr0015g6847</name>
</gene>
<dbReference type="AlphaFoldDB" id="A0A8J5SYD1"/>
<keyword evidence="3" id="KW-1185">Reference proteome</keyword>
<proteinExistence type="predicted"/>
<evidence type="ECO:0000256" key="1">
    <source>
        <dbReference type="SAM" id="MobiDB-lite"/>
    </source>
</evidence>
<reference evidence="2" key="2">
    <citation type="submission" date="2021-02" db="EMBL/GenBank/DDBJ databases">
        <authorList>
            <person name="Kimball J.A."/>
            <person name="Haas M.W."/>
            <person name="Macchietto M."/>
            <person name="Kono T."/>
            <person name="Duquette J."/>
            <person name="Shao M."/>
        </authorList>
    </citation>
    <scope>NUCLEOTIDE SEQUENCE</scope>
    <source>
        <tissue evidence="2">Fresh leaf tissue</tissue>
    </source>
</reference>
<organism evidence="2 3">
    <name type="scientific">Zizania palustris</name>
    <name type="common">Northern wild rice</name>
    <dbReference type="NCBI Taxonomy" id="103762"/>
    <lineage>
        <taxon>Eukaryota</taxon>
        <taxon>Viridiplantae</taxon>
        <taxon>Streptophyta</taxon>
        <taxon>Embryophyta</taxon>
        <taxon>Tracheophyta</taxon>
        <taxon>Spermatophyta</taxon>
        <taxon>Magnoliopsida</taxon>
        <taxon>Liliopsida</taxon>
        <taxon>Poales</taxon>
        <taxon>Poaceae</taxon>
        <taxon>BOP clade</taxon>
        <taxon>Oryzoideae</taxon>
        <taxon>Oryzeae</taxon>
        <taxon>Zizaniinae</taxon>
        <taxon>Zizania</taxon>
    </lineage>
</organism>